<dbReference type="InterPro" id="IPR025943">
    <property type="entry name" value="Sigma_54_int_dom_ATP-bd_2"/>
</dbReference>
<keyword evidence="3" id="KW-0805">Transcription regulation</keyword>
<dbReference type="InterPro" id="IPR027417">
    <property type="entry name" value="P-loop_NTPase"/>
</dbReference>
<dbReference type="GO" id="GO:0000160">
    <property type="term" value="P:phosphorelay signal transduction system"/>
    <property type="evidence" value="ECO:0007669"/>
    <property type="project" value="InterPro"/>
</dbReference>
<dbReference type="PROSITE" id="PS00676">
    <property type="entry name" value="SIGMA54_INTERACT_2"/>
    <property type="match status" value="1"/>
</dbReference>
<evidence type="ECO:0000313" key="8">
    <source>
        <dbReference type="EMBL" id="KKO04969.1"/>
    </source>
</evidence>
<dbReference type="Gene3D" id="1.10.8.60">
    <property type="match status" value="1"/>
</dbReference>
<keyword evidence="2" id="KW-0067">ATP-binding</keyword>
<dbReference type="PANTHER" id="PTHR32071:SF81">
    <property type="entry name" value="PROPIONATE CATABOLISM OPERON REGULATORY PROTEIN"/>
    <property type="match status" value="1"/>
</dbReference>
<feature type="domain" description="Response regulatory" evidence="7">
    <location>
        <begin position="3"/>
        <end position="114"/>
    </location>
</feature>
<dbReference type="SUPFAM" id="SSF46689">
    <property type="entry name" value="Homeodomain-like"/>
    <property type="match status" value="1"/>
</dbReference>
<evidence type="ECO:0000256" key="3">
    <source>
        <dbReference type="ARBA" id="ARBA00023015"/>
    </source>
</evidence>
<dbReference type="PANTHER" id="PTHR32071">
    <property type="entry name" value="TRANSCRIPTIONAL REGULATORY PROTEIN"/>
    <property type="match status" value="1"/>
</dbReference>
<dbReference type="InterPro" id="IPR001789">
    <property type="entry name" value="Sig_transdc_resp-reg_receiver"/>
</dbReference>
<evidence type="ECO:0000256" key="5">
    <source>
        <dbReference type="ARBA" id="ARBA00023163"/>
    </source>
</evidence>
<dbReference type="FunFam" id="3.40.50.300:FF:000006">
    <property type="entry name" value="DNA-binding transcriptional regulator NtrC"/>
    <property type="match status" value="1"/>
</dbReference>
<dbReference type="InterPro" id="IPR011006">
    <property type="entry name" value="CheY-like_superfamily"/>
</dbReference>
<dbReference type="InterPro" id="IPR025944">
    <property type="entry name" value="Sigma_54_int_dom_CS"/>
</dbReference>
<dbReference type="AlphaFoldDB" id="A0A0F9YK75"/>
<comment type="caution">
    <text evidence="8">The sequence shown here is derived from an EMBL/GenBank/DDBJ whole genome shotgun (WGS) entry which is preliminary data.</text>
</comment>
<dbReference type="Pfam" id="PF02954">
    <property type="entry name" value="HTH_8"/>
    <property type="match status" value="1"/>
</dbReference>
<dbReference type="PRINTS" id="PR01590">
    <property type="entry name" value="HTHFIS"/>
</dbReference>
<dbReference type="InterPro" id="IPR058031">
    <property type="entry name" value="AAA_lid_NorR"/>
</dbReference>
<reference evidence="8" key="1">
    <citation type="journal article" date="2015" name="Nature">
        <title>Complex archaea that bridge the gap between prokaryotes and eukaryotes.</title>
        <authorList>
            <person name="Spang A."/>
            <person name="Saw J.H."/>
            <person name="Jorgensen S.L."/>
            <person name="Zaremba-Niedzwiedzka K."/>
            <person name="Martijn J."/>
            <person name="Lind A.E."/>
            <person name="van Eijk R."/>
            <person name="Schleper C."/>
            <person name="Guy L."/>
            <person name="Ettema T.J."/>
        </authorList>
    </citation>
    <scope>NUCLEOTIDE SEQUENCE</scope>
</reference>
<dbReference type="SUPFAM" id="SSF52172">
    <property type="entry name" value="CheY-like"/>
    <property type="match status" value="1"/>
</dbReference>
<dbReference type="PROSITE" id="PS50110">
    <property type="entry name" value="RESPONSE_REGULATORY"/>
    <property type="match status" value="1"/>
</dbReference>
<sequence length="452" mass="50377">MPKILIIEDDTSFAQMLQKFLVRNNFDVVLSHTGLDGEKQIKEQDFDLVITDLRLPDYDGIKLVSELKGRISVIVMTGYAEVATAVKAMKMGAYDYISKPFTPDQMLLVINGALNAKPASSKEPVISPKENESIEDVAEGEIATSNELVLTSEATQVLEEHIILVAPTDMSVLIIGESGTGKEVTAKNIHHKSSRKAKPFIALDCGAIPKELAASEFFGHIKGSFTGAIADKIGSFEAANEGTLFLDEVGNLSYENQIQLLRALQERKIKRIGSNTEIDVDVRILSATNEDLKAAVEKGTFREDLYHRLNEFSLQIPALKNRHGDLPVLASHFLEKFNKKLNKQITDFSDEVWDVFNAYHWPGNIRELQNVIQRAVLLTTANKVEAKALPSELKSPVLESVELGSLSKADFEKEQIINALKRTNYNKSKAAKLLQVTRKTLYNRINYYDLDL</sequence>
<protein>
    <submittedName>
        <fullName evidence="8">Uncharacterized protein</fullName>
    </submittedName>
</protein>
<evidence type="ECO:0000256" key="2">
    <source>
        <dbReference type="ARBA" id="ARBA00022840"/>
    </source>
</evidence>
<dbReference type="Gene3D" id="3.40.50.300">
    <property type="entry name" value="P-loop containing nucleotide triphosphate hydrolases"/>
    <property type="match status" value="1"/>
</dbReference>
<dbReference type="InterPro" id="IPR002078">
    <property type="entry name" value="Sigma_54_int"/>
</dbReference>
<name>A0A0F9YK75_9ZZZZ</name>
<dbReference type="InterPro" id="IPR003593">
    <property type="entry name" value="AAA+_ATPase"/>
</dbReference>
<proteinExistence type="predicted"/>
<dbReference type="Pfam" id="PF25601">
    <property type="entry name" value="AAA_lid_14"/>
    <property type="match status" value="1"/>
</dbReference>
<dbReference type="Pfam" id="PF00158">
    <property type="entry name" value="Sigma54_activat"/>
    <property type="match status" value="1"/>
</dbReference>
<dbReference type="GO" id="GO:0005524">
    <property type="term" value="F:ATP binding"/>
    <property type="evidence" value="ECO:0007669"/>
    <property type="project" value="UniProtKB-KW"/>
</dbReference>
<keyword evidence="1" id="KW-0547">Nucleotide-binding</keyword>
<evidence type="ECO:0000256" key="4">
    <source>
        <dbReference type="ARBA" id="ARBA00023125"/>
    </source>
</evidence>
<keyword evidence="5" id="KW-0804">Transcription</keyword>
<dbReference type="GO" id="GO:0006355">
    <property type="term" value="P:regulation of DNA-templated transcription"/>
    <property type="evidence" value="ECO:0007669"/>
    <property type="project" value="InterPro"/>
</dbReference>
<evidence type="ECO:0000256" key="1">
    <source>
        <dbReference type="ARBA" id="ARBA00022741"/>
    </source>
</evidence>
<evidence type="ECO:0000259" key="6">
    <source>
        <dbReference type="PROSITE" id="PS50045"/>
    </source>
</evidence>
<dbReference type="InterPro" id="IPR002197">
    <property type="entry name" value="HTH_Fis"/>
</dbReference>
<dbReference type="SMART" id="SM00448">
    <property type="entry name" value="REC"/>
    <property type="match status" value="1"/>
</dbReference>
<dbReference type="Gene3D" id="3.40.50.2300">
    <property type="match status" value="1"/>
</dbReference>
<dbReference type="PROSITE" id="PS50045">
    <property type="entry name" value="SIGMA54_INTERACT_4"/>
    <property type="match status" value="1"/>
</dbReference>
<dbReference type="InterPro" id="IPR009057">
    <property type="entry name" value="Homeodomain-like_sf"/>
</dbReference>
<dbReference type="PROSITE" id="PS00688">
    <property type="entry name" value="SIGMA54_INTERACT_3"/>
    <property type="match status" value="1"/>
</dbReference>
<keyword evidence="4" id="KW-0238">DNA-binding</keyword>
<dbReference type="SUPFAM" id="SSF52540">
    <property type="entry name" value="P-loop containing nucleoside triphosphate hydrolases"/>
    <property type="match status" value="1"/>
</dbReference>
<dbReference type="GO" id="GO:0043565">
    <property type="term" value="F:sequence-specific DNA binding"/>
    <property type="evidence" value="ECO:0007669"/>
    <property type="project" value="InterPro"/>
</dbReference>
<organism evidence="8">
    <name type="scientific">marine sediment metagenome</name>
    <dbReference type="NCBI Taxonomy" id="412755"/>
    <lineage>
        <taxon>unclassified sequences</taxon>
        <taxon>metagenomes</taxon>
        <taxon>ecological metagenomes</taxon>
    </lineage>
</organism>
<evidence type="ECO:0000259" key="7">
    <source>
        <dbReference type="PROSITE" id="PS50110"/>
    </source>
</evidence>
<accession>A0A0F9YK75</accession>
<dbReference type="SMART" id="SM00382">
    <property type="entry name" value="AAA"/>
    <property type="match status" value="1"/>
</dbReference>
<dbReference type="CDD" id="cd00009">
    <property type="entry name" value="AAA"/>
    <property type="match status" value="1"/>
</dbReference>
<dbReference type="Gene3D" id="1.10.10.60">
    <property type="entry name" value="Homeodomain-like"/>
    <property type="match status" value="1"/>
</dbReference>
<dbReference type="EMBL" id="LAZR01000021">
    <property type="protein sequence ID" value="KKO04969.1"/>
    <property type="molecule type" value="Genomic_DNA"/>
</dbReference>
<feature type="domain" description="Sigma-54 factor interaction" evidence="6">
    <location>
        <begin position="148"/>
        <end position="377"/>
    </location>
</feature>
<dbReference type="Pfam" id="PF00072">
    <property type="entry name" value="Response_reg"/>
    <property type="match status" value="1"/>
</dbReference>
<gene>
    <name evidence="8" type="ORF">LCGC14_0082810</name>
</gene>